<comment type="caution">
    <text evidence="1">The sequence shown here is derived from an EMBL/GenBank/DDBJ whole genome shotgun (WGS) entry which is preliminary data.</text>
</comment>
<dbReference type="EMBL" id="BTTX01000012">
    <property type="protein sequence ID" value="GMU11333.1"/>
    <property type="molecule type" value="Genomic_DNA"/>
</dbReference>
<keyword evidence="2" id="KW-1185">Reference proteome</keyword>
<accession>A0ABQ6R4W0</accession>
<proteinExistence type="predicted"/>
<evidence type="ECO:0000313" key="1">
    <source>
        <dbReference type="EMBL" id="GMU11333.1"/>
    </source>
</evidence>
<gene>
    <name evidence="1" type="ORF">ASNO1_75870</name>
</gene>
<dbReference type="Proteomes" id="UP001342631">
    <property type="component" value="Unassembled WGS sequence"/>
</dbReference>
<sequence length="54" mass="5859">MGMDPGPMKGPRAVLARLLTGRAVVRGGKEDRSPPRVQPLSARTRAARFCVKSR</sequence>
<protein>
    <submittedName>
        <fullName evidence="1">Uncharacterized protein</fullName>
    </submittedName>
</protein>
<evidence type="ECO:0000313" key="2">
    <source>
        <dbReference type="Proteomes" id="UP001342631"/>
    </source>
</evidence>
<name>A0ABQ6R4W0_9BACT</name>
<organism evidence="1 2">
    <name type="scientific">Corallococcus caeni</name>
    <dbReference type="NCBI Taxonomy" id="3082388"/>
    <lineage>
        <taxon>Bacteria</taxon>
        <taxon>Pseudomonadati</taxon>
        <taxon>Myxococcota</taxon>
        <taxon>Myxococcia</taxon>
        <taxon>Myxococcales</taxon>
        <taxon>Cystobacterineae</taxon>
        <taxon>Myxococcaceae</taxon>
        <taxon>Corallococcus</taxon>
    </lineage>
</organism>
<reference evidence="1 2" key="1">
    <citation type="journal article" date="2024" name="Arch. Microbiol.">
        <title>Corallococcus caeni sp. nov., a novel myxobacterium isolated from activated sludge.</title>
        <authorList>
            <person name="Tomita S."/>
            <person name="Nakai R."/>
            <person name="Kuroda K."/>
            <person name="Kurashita H."/>
            <person name="Hatamoto M."/>
            <person name="Yamaguchi T."/>
            <person name="Narihiro T."/>
        </authorList>
    </citation>
    <scope>NUCLEOTIDE SEQUENCE [LARGE SCALE GENOMIC DNA]</scope>
    <source>
        <strain evidence="1 2">NO1</strain>
    </source>
</reference>